<evidence type="ECO:0000259" key="8">
    <source>
        <dbReference type="Pfam" id="PF04239"/>
    </source>
</evidence>
<comment type="subcellular location">
    <subcellularLocation>
        <location evidence="1">Cell membrane</location>
        <topology evidence="1">Multi-pass membrane protein</topology>
    </subcellularLocation>
</comment>
<evidence type="ECO:0000313" key="10">
    <source>
        <dbReference type="EMBL" id="SDY75234.1"/>
    </source>
</evidence>
<dbReference type="Pfam" id="PF04239">
    <property type="entry name" value="DUF421"/>
    <property type="match status" value="1"/>
</dbReference>
<gene>
    <name evidence="10" type="ORF">SAMN05421736_103210</name>
</gene>
<evidence type="ECO:0000256" key="7">
    <source>
        <dbReference type="SAM" id="Phobius"/>
    </source>
</evidence>
<feature type="domain" description="YetF C-terminal" evidence="8">
    <location>
        <begin position="88"/>
        <end position="222"/>
    </location>
</feature>
<dbReference type="Pfam" id="PF20730">
    <property type="entry name" value="YetF_N"/>
    <property type="match status" value="1"/>
</dbReference>
<dbReference type="InterPro" id="IPR048454">
    <property type="entry name" value="YetF_N"/>
</dbReference>
<keyword evidence="4 7" id="KW-0812">Transmembrane</keyword>
<comment type="similarity">
    <text evidence="2">Belongs to the UPF0702 family.</text>
</comment>
<reference evidence="11" key="1">
    <citation type="submission" date="2016-10" db="EMBL/GenBank/DDBJ databases">
        <authorList>
            <person name="Varghese N."/>
            <person name="Submissions S."/>
        </authorList>
    </citation>
    <scope>NUCLEOTIDE SEQUENCE [LARGE SCALE GENOMIC DNA]</scope>
    <source>
        <strain evidence="11">SP</strain>
    </source>
</reference>
<dbReference type="PANTHER" id="PTHR34582">
    <property type="entry name" value="UPF0702 TRANSMEMBRANE PROTEIN YCAP"/>
    <property type="match status" value="1"/>
</dbReference>
<keyword evidence="3" id="KW-1003">Cell membrane</keyword>
<proteinExistence type="inferred from homology"/>
<organism evidence="10 11">
    <name type="scientific">Evansella caseinilytica</name>
    <dbReference type="NCBI Taxonomy" id="1503961"/>
    <lineage>
        <taxon>Bacteria</taxon>
        <taxon>Bacillati</taxon>
        <taxon>Bacillota</taxon>
        <taxon>Bacilli</taxon>
        <taxon>Bacillales</taxon>
        <taxon>Bacillaceae</taxon>
        <taxon>Evansella</taxon>
    </lineage>
</organism>
<protein>
    <submittedName>
        <fullName evidence="10">Uncharacterized membrane protein YcaP, DUF421 family</fullName>
    </submittedName>
</protein>
<name>A0A1H3MFX9_9BACI</name>
<evidence type="ECO:0000256" key="2">
    <source>
        <dbReference type="ARBA" id="ARBA00006448"/>
    </source>
</evidence>
<dbReference type="InterPro" id="IPR007353">
    <property type="entry name" value="DUF421"/>
</dbReference>
<dbReference type="EMBL" id="FNPI01000003">
    <property type="protein sequence ID" value="SDY75234.1"/>
    <property type="molecule type" value="Genomic_DNA"/>
</dbReference>
<dbReference type="GO" id="GO:0005886">
    <property type="term" value="C:plasma membrane"/>
    <property type="evidence" value="ECO:0007669"/>
    <property type="project" value="UniProtKB-SubCell"/>
</dbReference>
<feature type="transmembrane region" description="Helical" evidence="7">
    <location>
        <begin position="39"/>
        <end position="59"/>
    </location>
</feature>
<dbReference type="STRING" id="1503961.SAMN05421736_103210"/>
<evidence type="ECO:0000256" key="6">
    <source>
        <dbReference type="ARBA" id="ARBA00023136"/>
    </source>
</evidence>
<evidence type="ECO:0000256" key="5">
    <source>
        <dbReference type="ARBA" id="ARBA00022989"/>
    </source>
</evidence>
<dbReference type="Gene3D" id="3.30.240.20">
    <property type="entry name" value="bsu07140 like domains"/>
    <property type="match status" value="2"/>
</dbReference>
<feature type="domain" description="YetF-like N-terminal transmembrane" evidence="9">
    <location>
        <begin position="11"/>
        <end position="84"/>
    </location>
</feature>
<evidence type="ECO:0000259" key="9">
    <source>
        <dbReference type="Pfam" id="PF20730"/>
    </source>
</evidence>
<dbReference type="InterPro" id="IPR023090">
    <property type="entry name" value="UPF0702_alpha/beta_dom_sf"/>
</dbReference>
<evidence type="ECO:0000256" key="3">
    <source>
        <dbReference type="ARBA" id="ARBA00022475"/>
    </source>
</evidence>
<accession>A0A1H3MFX9</accession>
<keyword evidence="6 7" id="KW-0472">Membrane</keyword>
<feature type="transmembrane region" description="Helical" evidence="7">
    <location>
        <begin position="13"/>
        <end position="32"/>
    </location>
</feature>
<feature type="transmembrane region" description="Helical" evidence="7">
    <location>
        <begin position="65"/>
        <end position="85"/>
    </location>
</feature>
<dbReference type="PANTHER" id="PTHR34582:SF5">
    <property type="entry name" value="UPF0702 TRANSMEMBRANE PROTEIN YETF"/>
    <property type="match status" value="1"/>
</dbReference>
<evidence type="ECO:0000256" key="1">
    <source>
        <dbReference type="ARBA" id="ARBA00004651"/>
    </source>
</evidence>
<keyword evidence="5 7" id="KW-1133">Transmembrane helix</keyword>
<dbReference type="Proteomes" id="UP000198935">
    <property type="component" value="Unassembled WGS sequence"/>
</dbReference>
<evidence type="ECO:0000256" key="4">
    <source>
        <dbReference type="ARBA" id="ARBA00022692"/>
    </source>
</evidence>
<dbReference type="AlphaFoldDB" id="A0A1H3MFX9"/>
<evidence type="ECO:0000313" key="11">
    <source>
        <dbReference type="Proteomes" id="UP000198935"/>
    </source>
</evidence>
<keyword evidence="11" id="KW-1185">Reference proteome</keyword>
<sequence length="236" mass="26851">MLSFFTDVSLMDVMIKVSLGFVILLLVTKLLGKTQINQLTPFHFISSLVLGEIIGNGIYEDKVTMVYISAAITLWVGLSLLVQLLPLKWKQTTSFLVGNPSIIIRNGRIDRKELRKNKLDIQQFQSLLRQNDIYTPREVEYAILEPNGSISTLKKSLYDTPNKNDLHLPPEPVNVPVTLIMDGKVVWENLQAKGFDKQWLEAQLLAKGYQLKEADKIFFADWKDGEGLYISPKHPH</sequence>